<feature type="region of interest" description="Disordered" evidence="1">
    <location>
        <begin position="57"/>
        <end position="90"/>
    </location>
</feature>
<comment type="caution">
    <text evidence="2">The sequence shown here is derived from an EMBL/GenBank/DDBJ whole genome shotgun (WGS) entry which is preliminary data.</text>
</comment>
<reference evidence="2 3" key="1">
    <citation type="journal article" date="2019" name="Sci. Rep.">
        <title>A high-quality genome of Eragrostis curvula grass provides insights into Poaceae evolution and supports new strategies to enhance forage quality.</title>
        <authorList>
            <person name="Carballo J."/>
            <person name="Santos B.A.C.M."/>
            <person name="Zappacosta D."/>
            <person name="Garbus I."/>
            <person name="Selva J.P."/>
            <person name="Gallo C.A."/>
            <person name="Diaz A."/>
            <person name="Albertini E."/>
            <person name="Caccamo M."/>
            <person name="Echenique V."/>
        </authorList>
    </citation>
    <scope>NUCLEOTIDE SEQUENCE [LARGE SCALE GENOMIC DNA]</scope>
    <source>
        <strain evidence="3">cv. Victoria</strain>
        <tissue evidence="2">Leaf</tissue>
    </source>
</reference>
<evidence type="ECO:0000256" key="1">
    <source>
        <dbReference type="SAM" id="MobiDB-lite"/>
    </source>
</evidence>
<protein>
    <submittedName>
        <fullName evidence="2">Uncharacterized protein</fullName>
    </submittedName>
</protein>
<dbReference type="Proteomes" id="UP000324897">
    <property type="component" value="Unassembled WGS sequence"/>
</dbReference>
<dbReference type="EMBL" id="RWGY01000051">
    <property type="protein sequence ID" value="TVU06358.1"/>
    <property type="molecule type" value="Genomic_DNA"/>
</dbReference>
<sequence>MAVALERLQDAHTAVAGPGERALVGAGVAHLAQAGERLGAVDGAGGVLAVVDGARRVGEAPGADGGRQGGERHRSGERRREEGDGEQRQP</sequence>
<accession>A0A5J9T5W3</accession>
<feature type="non-terminal residue" evidence="2">
    <location>
        <position position="90"/>
    </location>
</feature>
<dbReference type="Gramene" id="TVU06358">
    <property type="protein sequence ID" value="TVU06358"/>
    <property type="gene ID" value="EJB05_49567"/>
</dbReference>
<proteinExistence type="predicted"/>
<evidence type="ECO:0000313" key="3">
    <source>
        <dbReference type="Proteomes" id="UP000324897"/>
    </source>
</evidence>
<keyword evidence="3" id="KW-1185">Reference proteome</keyword>
<organism evidence="2 3">
    <name type="scientific">Eragrostis curvula</name>
    <name type="common">weeping love grass</name>
    <dbReference type="NCBI Taxonomy" id="38414"/>
    <lineage>
        <taxon>Eukaryota</taxon>
        <taxon>Viridiplantae</taxon>
        <taxon>Streptophyta</taxon>
        <taxon>Embryophyta</taxon>
        <taxon>Tracheophyta</taxon>
        <taxon>Spermatophyta</taxon>
        <taxon>Magnoliopsida</taxon>
        <taxon>Liliopsida</taxon>
        <taxon>Poales</taxon>
        <taxon>Poaceae</taxon>
        <taxon>PACMAD clade</taxon>
        <taxon>Chloridoideae</taxon>
        <taxon>Eragrostideae</taxon>
        <taxon>Eragrostidinae</taxon>
        <taxon>Eragrostis</taxon>
    </lineage>
</organism>
<gene>
    <name evidence="2" type="ORF">EJB05_49567</name>
</gene>
<evidence type="ECO:0000313" key="2">
    <source>
        <dbReference type="EMBL" id="TVU06358.1"/>
    </source>
</evidence>
<feature type="compositionally biased region" description="Basic and acidic residues" evidence="1">
    <location>
        <begin position="69"/>
        <end position="90"/>
    </location>
</feature>
<dbReference type="AlphaFoldDB" id="A0A5J9T5W3"/>
<name>A0A5J9T5W3_9POAL</name>